<evidence type="ECO:0000313" key="1">
    <source>
        <dbReference type="EMBL" id="KAK9671673.1"/>
    </source>
</evidence>
<protein>
    <submittedName>
        <fullName evidence="1">Uncharacterized protein</fullName>
    </submittedName>
</protein>
<gene>
    <name evidence="1" type="ORF">RND81_12G047200</name>
</gene>
<organism evidence="1 2">
    <name type="scientific">Saponaria officinalis</name>
    <name type="common">Common soapwort</name>
    <name type="synonym">Lychnis saponaria</name>
    <dbReference type="NCBI Taxonomy" id="3572"/>
    <lineage>
        <taxon>Eukaryota</taxon>
        <taxon>Viridiplantae</taxon>
        <taxon>Streptophyta</taxon>
        <taxon>Embryophyta</taxon>
        <taxon>Tracheophyta</taxon>
        <taxon>Spermatophyta</taxon>
        <taxon>Magnoliopsida</taxon>
        <taxon>eudicotyledons</taxon>
        <taxon>Gunneridae</taxon>
        <taxon>Pentapetalae</taxon>
        <taxon>Caryophyllales</taxon>
        <taxon>Caryophyllaceae</taxon>
        <taxon>Caryophylleae</taxon>
        <taxon>Saponaria</taxon>
    </lineage>
</organism>
<reference evidence="1" key="1">
    <citation type="submission" date="2024-03" db="EMBL/GenBank/DDBJ databases">
        <title>WGS assembly of Saponaria officinalis var. Norfolk2.</title>
        <authorList>
            <person name="Jenkins J."/>
            <person name="Shu S."/>
            <person name="Grimwood J."/>
            <person name="Barry K."/>
            <person name="Goodstein D."/>
            <person name="Schmutz J."/>
            <person name="Leebens-Mack J."/>
            <person name="Osbourn A."/>
        </authorList>
    </citation>
    <scope>NUCLEOTIDE SEQUENCE [LARGE SCALE GENOMIC DNA]</scope>
    <source>
        <strain evidence="1">JIC</strain>
    </source>
</reference>
<sequence length="184" mass="21172">MMVGRNPAALILGETLVGLTDRQISATHEYRGCPRMLQIWLMERLHVLAPVPFGISFVPGGVTSRSRSWEGASGRRADYFVSFVRERPIRWVVPWWGITFMTASTLYGTTRGYMICSLEMGIRLHPRRLLRQFGREQKIPPYDTEVVEPVLLTNGMIEDWSRRWADRTSWTVRSTPESTRVTDA</sequence>
<dbReference type="AlphaFoldDB" id="A0AAW1H6Q9"/>
<keyword evidence="2" id="KW-1185">Reference proteome</keyword>
<name>A0AAW1H6Q9_SAPOF</name>
<dbReference type="Proteomes" id="UP001443914">
    <property type="component" value="Unassembled WGS sequence"/>
</dbReference>
<accession>A0AAW1H6Q9</accession>
<dbReference type="EMBL" id="JBDFQZ010000012">
    <property type="protein sequence ID" value="KAK9671673.1"/>
    <property type="molecule type" value="Genomic_DNA"/>
</dbReference>
<evidence type="ECO:0000313" key="2">
    <source>
        <dbReference type="Proteomes" id="UP001443914"/>
    </source>
</evidence>
<comment type="caution">
    <text evidence="1">The sequence shown here is derived from an EMBL/GenBank/DDBJ whole genome shotgun (WGS) entry which is preliminary data.</text>
</comment>
<proteinExistence type="predicted"/>